<evidence type="ECO:0000313" key="9">
    <source>
        <dbReference type="Proteomes" id="UP000494040"/>
    </source>
</evidence>
<dbReference type="OrthoDB" id="6114058at2759"/>
<evidence type="ECO:0000256" key="7">
    <source>
        <dbReference type="SAM" id="Phobius"/>
    </source>
</evidence>
<dbReference type="KEGG" id="clec:106663386"/>
<evidence type="ECO:0000256" key="1">
    <source>
        <dbReference type="ARBA" id="ARBA00004141"/>
    </source>
</evidence>
<dbReference type="Pfam" id="PF04923">
    <property type="entry name" value="Ninjurin"/>
    <property type="match status" value="1"/>
</dbReference>
<gene>
    <name evidence="8" type="primary">106663386</name>
</gene>
<evidence type="ECO:0000256" key="3">
    <source>
        <dbReference type="ARBA" id="ARBA00022692"/>
    </source>
</evidence>
<evidence type="ECO:0000313" key="8">
    <source>
        <dbReference type="EnsemblMetazoa" id="XP_014243692.1"/>
    </source>
</evidence>
<feature type="transmembrane region" description="Helical" evidence="7">
    <location>
        <begin position="59"/>
        <end position="82"/>
    </location>
</feature>
<dbReference type="GO" id="GO:0016020">
    <property type="term" value="C:membrane"/>
    <property type="evidence" value="ECO:0007669"/>
    <property type="project" value="UniProtKB-SubCell"/>
</dbReference>
<comment type="similarity">
    <text evidence="2">Belongs to the ninjurin family.</text>
</comment>
<evidence type="ECO:0008006" key="10">
    <source>
        <dbReference type="Google" id="ProtNLM"/>
    </source>
</evidence>
<accession>A0A8I6RD55</accession>
<keyword evidence="4" id="KW-0130">Cell adhesion</keyword>
<dbReference type="InterPro" id="IPR007007">
    <property type="entry name" value="Ninjurin"/>
</dbReference>
<keyword evidence="6 7" id="KW-0472">Membrane</keyword>
<proteinExistence type="inferred from homology"/>
<dbReference type="EnsemblMetazoa" id="XM_014388206.2">
    <property type="protein sequence ID" value="XP_014243692.1"/>
    <property type="gene ID" value="LOC106663386"/>
</dbReference>
<evidence type="ECO:0000256" key="4">
    <source>
        <dbReference type="ARBA" id="ARBA00022889"/>
    </source>
</evidence>
<dbReference type="OMA" id="ESCVMAF"/>
<reference evidence="8" key="1">
    <citation type="submission" date="2022-01" db="UniProtKB">
        <authorList>
            <consortium name="EnsemblMetazoa"/>
        </authorList>
    </citation>
    <scope>IDENTIFICATION</scope>
</reference>
<dbReference type="PANTHER" id="PTHR12316">
    <property type="entry name" value="NINJURIN-RELATED"/>
    <property type="match status" value="1"/>
</dbReference>
<evidence type="ECO:0000256" key="5">
    <source>
        <dbReference type="ARBA" id="ARBA00022989"/>
    </source>
</evidence>
<name>A0A8I6RD55_CIMLE</name>
<feature type="transmembrane region" description="Helical" evidence="7">
    <location>
        <begin position="103"/>
        <end position="123"/>
    </location>
</feature>
<sequence length="144" mass="15875">MEDLKEEGEIGMVGKKVPQYSTYAAKKTVAQGMMDIALITANANQLRYLIQFQSYAPTYYVTLTLIVLSIVLQVIVGLFLIFKGRYDLKGEEKLRQANIVNNYVVVGVFLITIINVFIASFSLSVEPIIGSNVVVQNNPALAAP</sequence>
<keyword evidence="3 7" id="KW-0812">Transmembrane</keyword>
<dbReference type="Proteomes" id="UP000494040">
    <property type="component" value="Unassembled WGS sequence"/>
</dbReference>
<dbReference type="PANTHER" id="PTHR12316:SF1">
    <property type="entry name" value="NINJURIN-B"/>
    <property type="match status" value="1"/>
</dbReference>
<dbReference type="GO" id="GO:0007155">
    <property type="term" value="P:cell adhesion"/>
    <property type="evidence" value="ECO:0007669"/>
    <property type="project" value="UniProtKB-KW"/>
</dbReference>
<organism evidence="8 9">
    <name type="scientific">Cimex lectularius</name>
    <name type="common">Bed bug</name>
    <name type="synonym">Acanthia lectularia</name>
    <dbReference type="NCBI Taxonomy" id="79782"/>
    <lineage>
        <taxon>Eukaryota</taxon>
        <taxon>Metazoa</taxon>
        <taxon>Ecdysozoa</taxon>
        <taxon>Arthropoda</taxon>
        <taxon>Hexapoda</taxon>
        <taxon>Insecta</taxon>
        <taxon>Pterygota</taxon>
        <taxon>Neoptera</taxon>
        <taxon>Paraneoptera</taxon>
        <taxon>Hemiptera</taxon>
        <taxon>Heteroptera</taxon>
        <taxon>Panheteroptera</taxon>
        <taxon>Cimicomorpha</taxon>
        <taxon>Cimicidae</taxon>
        <taxon>Cimex</taxon>
    </lineage>
</organism>
<evidence type="ECO:0000256" key="2">
    <source>
        <dbReference type="ARBA" id="ARBA00008141"/>
    </source>
</evidence>
<evidence type="ECO:0000256" key="6">
    <source>
        <dbReference type="ARBA" id="ARBA00023136"/>
    </source>
</evidence>
<dbReference type="AlphaFoldDB" id="A0A8I6RD55"/>
<keyword evidence="9" id="KW-1185">Reference proteome</keyword>
<protein>
    <recommendedName>
        <fullName evidence="10">Ninjurin</fullName>
    </recommendedName>
</protein>
<keyword evidence="5 7" id="KW-1133">Transmembrane helix</keyword>
<comment type="subcellular location">
    <subcellularLocation>
        <location evidence="1">Membrane</location>
        <topology evidence="1">Multi-pass membrane protein</topology>
    </subcellularLocation>
</comment>
<dbReference type="GO" id="GO:0042246">
    <property type="term" value="P:tissue regeneration"/>
    <property type="evidence" value="ECO:0007669"/>
    <property type="project" value="InterPro"/>
</dbReference>